<evidence type="ECO:0000256" key="9">
    <source>
        <dbReference type="SAM" id="Phobius"/>
    </source>
</evidence>
<evidence type="ECO:0000256" key="3">
    <source>
        <dbReference type="ARBA" id="ARBA00022448"/>
    </source>
</evidence>
<dbReference type="Proteomes" id="UP000062519">
    <property type="component" value="Chromosome 2"/>
</dbReference>
<feature type="transmembrane region" description="Helical" evidence="9">
    <location>
        <begin position="283"/>
        <end position="313"/>
    </location>
</feature>
<feature type="transmembrane region" description="Helical" evidence="9">
    <location>
        <begin position="199"/>
        <end position="221"/>
    </location>
</feature>
<dbReference type="NCBIfam" id="NF009363">
    <property type="entry name" value="PRK12720.1"/>
    <property type="match status" value="1"/>
</dbReference>
<dbReference type="EMBL" id="CP013387">
    <property type="protein sequence ID" value="AOJ04779.1"/>
    <property type="molecule type" value="Genomic_DNA"/>
</dbReference>
<dbReference type="InterPro" id="IPR001712">
    <property type="entry name" value="T3SS_FHIPEP"/>
</dbReference>
<dbReference type="PANTHER" id="PTHR30161">
    <property type="entry name" value="FLAGELLAR EXPORT PROTEIN, MEMBRANE FLHA SUBUNIT-RELATED"/>
    <property type="match status" value="1"/>
</dbReference>
<reference evidence="10 11" key="1">
    <citation type="submission" date="2015-12" db="EMBL/GenBank/DDBJ databases">
        <title>Diversity of Burkholderia near neighbor genomes.</title>
        <authorList>
            <person name="Sahl J."/>
            <person name="Wagner D."/>
            <person name="Keim P."/>
        </authorList>
    </citation>
    <scope>NUCLEOTIDE SEQUENCE [LARGE SCALE GENOMIC DNA]</scope>
    <source>
        <strain evidence="10 11">BDU6</strain>
    </source>
</reference>
<evidence type="ECO:0000256" key="5">
    <source>
        <dbReference type="ARBA" id="ARBA00022519"/>
    </source>
</evidence>
<dbReference type="Gene3D" id="3.40.50.12790">
    <property type="entry name" value="FHIPEP family, domain 4"/>
    <property type="match status" value="1"/>
</dbReference>
<dbReference type="NCBIfam" id="TIGR01399">
    <property type="entry name" value="hrcV"/>
    <property type="match status" value="1"/>
</dbReference>
<dbReference type="PANTHER" id="PTHR30161:SF3">
    <property type="entry name" value="SECRETION SYSTEM APPARATUS PROTEIN SSAV"/>
    <property type="match status" value="1"/>
</dbReference>
<dbReference type="Gene3D" id="3.40.30.60">
    <property type="entry name" value="FHIPEP family, domain 1"/>
    <property type="match status" value="1"/>
</dbReference>
<feature type="transmembrane region" description="Helical" evidence="9">
    <location>
        <begin position="241"/>
        <end position="262"/>
    </location>
</feature>
<keyword evidence="6 9" id="KW-0812">Transmembrane</keyword>
<proteinExistence type="inferred from homology"/>
<keyword evidence="4" id="KW-1003">Cell membrane</keyword>
<dbReference type="InterPro" id="IPR006302">
    <property type="entry name" value="T3SS_HrcV"/>
</dbReference>
<feature type="transmembrane region" description="Helical" evidence="9">
    <location>
        <begin position="104"/>
        <end position="130"/>
    </location>
</feature>
<gene>
    <name evidence="10" type="ORF">WS70_23745</name>
</gene>
<accession>A0A1B4FM62</accession>
<dbReference type="PROSITE" id="PS00994">
    <property type="entry name" value="FHIPEP"/>
    <property type="match status" value="1"/>
</dbReference>
<evidence type="ECO:0000256" key="8">
    <source>
        <dbReference type="ARBA" id="ARBA00023136"/>
    </source>
</evidence>
<comment type="similarity">
    <text evidence="2">Belongs to the FHIPEP (flagella/HR/invasion proteins export pore) family.</text>
</comment>
<evidence type="ECO:0000313" key="10">
    <source>
        <dbReference type="EMBL" id="AOJ04779.1"/>
    </source>
</evidence>
<dbReference type="Pfam" id="PF00771">
    <property type="entry name" value="FHIPEP"/>
    <property type="match status" value="1"/>
</dbReference>
<dbReference type="GO" id="GO:0005886">
    <property type="term" value="C:plasma membrane"/>
    <property type="evidence" value="ECO:0007669"/>
    <property type="project" value="UniProtKB-SubCell"/>
</dbReference>
<feature type="transmembrane region" description="Helical" evidence="9">
    <location>
        <begin position="16"/>
        <end position="35"/>
    </location>
</feature>
<sequence length="697" mass="75273">MKRLAPWLARAADRQDIVLAVLLLVAVFMMIVPLPTSLVDLMIAFNLMVSIILLMMSLYIRDPLEFSVFPSLLLITTLYRLALTISTTRLILLQADAGEIVYTFGSFAAGGNLGVGLIVFVIITIVQFIVITKGSERVAEVSARFSLDAMPGKQMSIDGDMRAGTIDANEARRLRGLVQKESQLYGAMDGAMKFVKGDAIAGIIIILVNILGGAAVGVFMHGMSASEAMSTYAILSIGDGLISQIPALLISITAGIIVTRVPGDTRQPLAADLTEQIGRQPQALWLAASVLLVFALLPGFPVVYFVALAAFVFGCAWHLRRRAKRGAAATGIGAAAHGGAASAGALAGHAGGQAGFAMTPGAIPLMIRHGESAVRASKLAEALDALRAHKFEQLGLPLPDIHLQADAGLAADAVQILLYQEPVLTLAMPANEWLADARGASVAQRVRVEPLPFAQLQLQWIDPAHADALAALGVTVHRDEARVAHCVSLVIDRHAAQFIGVQETRFLMDAMESRYAELVKEVQRQMPIGRIADVLQRLVDERVSVRDLRGIFEALVEWAPREKDPVMLAEYVRVALRRHIATRHRAGQPWINCWMIGDRIESMVRESIRQTAAGSYSSLAPEHTHAIVARLKAALADADLRRTVLVTAIDVRRFVRKMVEREFGELPVLSFQEIGDEAELRVIGTADLIGELADAAA</sequence>
<evidence type="ECO:0000256" key="4">
    <source>
        <dbReference type="ARBA" id="ARBA00022475"/>
    </source>
</evidence>
<dbReference type="InterPro" id="IPR042194">
    <property type="entry name" value="FHIPEP_1"/>
</dbReference>
<organism evidence="10 11">
    <name type="scientific">Burkholderia mayonis</name>
    <dbReference type="NCBI Taxonomy" id="1385591"/>
    <lineage>
        <taxon>Bacteria</taxon>
        <taxon>Pseudomonadati</taxon>
        <taxon>Pseudomonadota</taxon>
        <taxon>Betaproteobacteria</taxon>
        <taxon>Burkholderiales</taxon>
        <taxon>Burkholderiaceae</taxon>
        <taxon>Burkholderia</taxon>
        <taxon>pseudomallei group</taxon>
    </lineage>
</organism>
<keyword evidence="8 9" id="KW-0472">Membrane</keyword>
<protein>
    <submittedName>
        <fullName evidence="10">Secretion system apparatus protein SsaV</fullName>
    </submittedName>
</protein>
<dbReference type="KEGG" id="buu:WS70_23745"/>
<evidence type="ECO:0000256" key="7">
    <source>
        <dbReference type="ARBA" id="ARBA00022989"/>
    </source>
</evidence>
<keyword evidence="5" id="KW-0997">Cell inner membrane</keyword>
<dbReference type="Gene3D" id="1.10.8.540">
    <property type="entry name" value="FHIPEP family, domain 3"/>
    <property type="match status" value="1"/>
</dbReference>
<evidence type="ECO:0000313" key="11">
    <source>
        <dbReference type="Proteomes" id="UP000062519"/>
    </source>
</evidence>
<evidence type="ECO:0000256" key="1">
    <source>
        <dbReference type="ARBA" id="ARBA00004429"/>
    </source>
</evidence>
<comment type="subcellular location">
    <subcellularLocation>
        <location evidence="1">Cell inner membrane</location>
        <topology evidence="1">Multi-pass membrane protein</topology>
    </subcellularLocation>
</comment>
<evidence type="ECO:0000256" key="6">
    <source>
        <dbReference type="ARBA" id="ARBA00022692"/>
    </source>
</evidence>
<feature type="transmembrane region" description="Helical" evidence="9">
    <location>
        <begin position="41"/>
        <end position="60"/>
    </location>
</feature>
<name>A0A1B4FM62_9BURK</name>
<keyword evidence="3" id="KW-0813">Transport</keyword>
<dbReference type="PIRSF" id="PIRSF005419">
    <property type="entry name" value="FlhA"/>
    <property type="match status" value="1"/>
</dbReference>
<dbReference type="InterPro" id="IPR042196">
    <property type="entry name" value="FHIPEP_4"/>
</dbReference>
<dbReference type="GO" id="GO:0009306">
    <property type="term" value="P:protein secretion"/>
    <property type="evidence" value="ECO:0007669"/>
    <property type="project" value="InterPro"/>
</dbReference>
<dbReference type="InterPro" id="IPR042193">
    <property type="entry name" value="FHIPEP_3"/>
</dbReference>
<dbReference type="RefSeq" id="WP_059598387.1">
    <property type="nucleotide sequence ID" value="NZ_CP013387.1"/>
</dbReference>
<keyword evidence="11" id="KW-1185">Reference proteome</keyword>
<evidence type="ECO:0000256" key="2">
    <source>
        <dbReference type="ARBA" id="ARBA00008835"/>
    </source>
</evidence>
<feature type="transmembrane region" description="Helical" evidence="9">
    <location>
        <begin position="72"/>
        <end position="92"/>
    </location>
</feature>
<dbReference type="InterPro" id="IPR025505">
    <property type="entry name" value="FHIPEP_CS"/>
</dbReference>
<dbReference type="AlphaFoldDB" id="A0A1B4FM62"/>
<dbReference type="PRINTS" id="PR00949">
    <property type="entry name" value="TYPE3IMAPROT"/>
</dbReference>
<keyword evidence="7 9" id="KW-1133">Transmembrane helix</keyword>